<sequence>MVANIVPKTEYQNTFLEDRPLMDVRAPVEFQKGAFPHATSLPLMMDDERAKVGTCYKQHGQQAAIELGHQLVSGKVKQQRIEAWAEYIQQNPDAYFYCFRGGLRSQVTLQWLNEASVDVPYIEGGYKAMRQFLIEMIEQASKRPMLILSGSTGCGKTEFLSHRTEAIDLEGLANHRGSSFGRNITHQPTQINFENALAVKLLKHQAKDFPFLLLEDESHLIGRSSIPRNFYLAMQQAPIIVLEDSHEQRLQRLLNEYVIDMHAGFVDHLGLESGTAAFEDYLLTSIDKIKKRLGGKSHANIVKLIINALNAQQNQNTMSEHLAWINVLLTQYYDPMYEYQLSKKANRILLKGSKKSLSEWIVKKR</sequence>
<proteinExistence type="inferred from homology"/>
<dbReference type="PANTHER" id="PTHR30401">
    <property type="entry name" value="TRNA 2-SELENOURIDINE SYNTHASE"/>
    <property type="match status" value="1"/>
</dbReference>
<dbReference type="OrthoDB" id="9808735at2"/>
<dbReference type="Gene3D" id="3.40.250.10">
    <property type="entry name" value="Rhodanese-like domain"/>
    <property type="match status" value="1"/>
</dbReference>
<dbReference type="GO" id="GO:0002098">
    <property type="term" value="P:tRNA wobble uridine modification"/>
    <property type="evidence" value="ECO:0007669"/>
    <property type="project" value="UniProtKB-UniRule"/>
</dbReference>
<dbReference type="NCBIfam" id="TIGR03167">
    <property type="entry name" value="tRNA_sel_U_synt"/>
    <property type="match status" value="1"/>
</dbReference>
<evidence type="ECO:0000313" key="4">
    <source>
        <dbReference type="EMBL" id="RLV58291.1"/>
    </source>
</evidence>
<comment type="catalytic activity">
    <reaction evidence="2">
        <text>5-methylaminomethyl-2-thiouridine(34) in tRNA + selenophosphate + (2E)-geranyl diphosphate + H2O + H(+) = 5-methylaminomethyl-2-selenouridine(34) in tRNA + (2E)-thiogeraniol + phosphate + diphosphate</text>
        <dbReference type="Rhea" id="RHEA:42716"/>
        <dbReference type="Rhea" id="RHEA-COMP:10195"/>
        <dbReference type="Rhea" id="RHEA-COMP:10196"/>
        <dbReference type="ChEBI" id="CHEBI:15377"/>
        <dbReference type="ChEBI" id="CHEBI:15378"/>
        <dbReference type="ChEBI" id="CHEBI:16144"/>
        <dbReference type="ChEBI" id="CHEBI:33019"/>
        <dbReference type="ChEBI" id="CHEBI:43474"/>
        <dbReference type="ChEBI" id="CHEBI:58057"/>
        <dbReference type="ChEBI" id="CHEBI:74455"/>
        <dbReference type="ChEBI" id="CHEBI:82743"/>
        <dbReference type="ChEBI" id="CHEBI:143703"/>
        <dbReference type="EC" id="2.9.1.3"/>
    </reaction>
</comment>
<comment type="catalytic activity">
    <reaction evidence="2">
        <text>5-methylaminomethyl-2-(Se-phospho)selenouridine(34) in tRNA + H2O = 5-methylaminomethyl-2-selenouridine(34) in tRNA + phosphate</text>
        <dbReference type="Rhea" id="RHEA:60176"/>
        <dbReference type="Rhea" id="RHEA-COMP:10196"/>
        <dbReference type="Rhea" id="RHEA-COMP:15523"/>
        <dbReference type="ChEBI" id="CHEBI:15377"/>
        <dbReference type="ChEBI" id="CHEBI:43474"/>
        <dbReference type="ChEBI" id="CHEBI:82743"/>
        <dbReference type="ChEBI" id="CHEBI:143702"/>
    </reaction>
</comment>
<name>A0A3L8PSC1_9GAMM</name>
<dbReference type="InterPro" id="IPR001763">
    <property type="entry name" value="Rhodanese-like_dom"/>
</dbReference>
<keyword evidence="1 2" id="KW-0711">Selenium</keyword>
<dbReference type="SUPFAM" id="SSF52821">
    <property type="entry name" value="Rhodanese/Cell cycle control phosphatase"/>
    <property type="match status" value="1"/>
</dbReference>
<dbReference type="Proteomes" id="UP000281474">
    <property type="component" value="Unassembled WGS sequence"/>
</dbReference>
<dbReference type="SMART" id="SM00450">
    <property type="entry name" value="RHOD"/>
    <property type="match status" value="1"/>
</dbReference>
<feature type="active site" description="S-selanylcysteine intermediate" evidence="2">
    <location>
        <position position="98"/>
    </location>
</feature>
<comment type="subunit">
    <text evidence="2">Monomer.</text>
</comment>
<comment type="catalytic activity">
    <reaction evidence="2">
        <text>5-methylaminomethyl-S-(2E)-geranyl-thiouridine(34) in tRNA + selenophosphate + H(+) = 5-methylaminomethyl-2-(Se-phospho)selenouridine(34) in tRNA + (2E)-thiogeraniol</text>
        <dbReference type="Rhea" id="RHEA:60172"/>
        <dbReference type="Rhea" id="RHEA-COMP:14654"/>
        <dbReference type="Rhea" id="RHEA-COMP:15523"/>
        <dbReference type="ChEBI" id="CHEBI:15378"/>
        <dbReference type="ChEBI" id="CHEBI:16144"/>
        <dbReference type="ChEBI" id="CHEBI:140632"/>
        <dbReference type="ChEBI" id="CHEBI:143702"/>
        <dbReference type="ChEBI" id="CHEBI:143703"/>
    </reaction>
</comment>
<evidence type="ECO:0000256" key="2">
    <source>
        <dbReference type="HAMAP-Rule" id="MF_01622"/>
    </source>
</evidence>
<reference evidence="4 5" key="1">
    <citation type="submission" date="2018-09" db="EMBL/GenBank/DDBJ databases">
        <title>Phylogeny of the Shewanellaceae, and recommendation for two new genera, Pseudoshewanella and Parashewanella.</title>
        <authorList>
            <person name="Wang G."/>
        </authorList>
    </citation>
    <scope>NUCLEOTIDE SEQUENCE [LARGE SCALE GENOMIC DNA]</scope>
    <source>
        <strain evidence="4 5">C51</strain>
    </source>
</reference>
<dbReference type="HAMAP" id="MF_01622">
    <property type="entry name" value="tRNA_sel_U_synth"/>
    <property type="match status" value="1"/>
</dbReference>
<comment type="caution">
    <text evidence="4">The sequence shown here is derived from an EMBL/GenBank/DDBJ whole genome shotgun (WGS) entry which is preliminary data.</text>
</comment>
<gene>
    <name evidence="4" type="primary">mnmH</name>
    <name evidence="2" type="synonym">selU</name>
    <name evidence="4" type="ORF">D5018_18085</name>
</gene>
<dbReference type="InterPro" id="IPR017582">
    <property type="entry name" value="SelU"/>
</dbReference>
<dbReference type="NCBIfam" id="NF008751">
    <property type="entry name" value="PRK11784.1-3"/>
    <property type="match status" value="1"/>
</dbReference>
<dbReference type="PROSITE" id="PS50206">
    <property type="entry name" value="RHODANESE_3"/>
    <property type="match status" value="1"/>
</dbReference>
<protein>
    <recommendedName>
        <fullName evidence="2">tRNA 2-selenouridine synthase</fullName>
        <ecNumber evidence="2">2.9.1.3</ecNumber>
    </recommendedName>
</protein>
<dbReference type="NCBIfam" id="NF008750">
    <property type="entry name" value="PRK11784.1-2"/>
    <property type="match status" value="1"/>
</dbReference>
<comment type="similarity">
    <text evidence="2">Belongs to the SelU family.</text>
</comment>
<dbReference type="PANTHER" id="PTHR30401:SF0">
    <property type="entry name" value="TRNA 2-SELENOURIDINE SYNTHASE"/>
    <property type="match status" value="1"/>
</dbReference>
<dbReference type="GO" id="GO:0016765">
    <property type="term" value="F:transferase activity, transferring alkyl or aryl (other than methyl) groups"/>
    <property type="evidence" value="ECO:0007669"/>
    <property type="project" value="UniProtKB-UniRule"/>
</dbReference>
<dbReference type="EMBL" id="QZEI01000082">
    <property type="protein sequence ID" value="RLV58291.1"/>
    <property type="molecule type" value="Genomic_DNA"/>
</dbReference>
<evidence type="ECO:0000259" key="3">
    <source>
        <dbReference type="PROSITE" id="PS50206"/>
    </source>
</evidence>
<dbReference type="EC" id="2.9.1.3" evidence="2"/>
<dbReference type="CDD" id="cd01520">
    <property type="entry name" value="RHOD_YbbB"/>
    <property type="match status" value="1"/>
</dbReference>
<keyword evidence="2" id="KW-0808">Transferase</keyword>
<organism evidence="4 5">
    <name type="scientific">Parashewanella curva</name>
    <dbReference type="NCBI Taxonomy" id="2338552"/>
    <lineage>
        <taxon>Bacteria</taxon>
        <taxon>Pseudomonadati</taxon>
        <taxon>Pseudomonadota</taxon>
        <taxon>Gammaproteobacteria</taxon>
        <taxon>Alteromonadales</taxon>
        <taxon>Shewanellaceae</taxon>
        <taxon>Parashewanella</taxon>
    </lineage>
</organism>
<evidence type="ECO:0000256" key="1">
    <source>
        <dbReference type="ARBA" id="ARBA00023266"/>
    </source>
</evidence>
<dbReference type="RefSeq" id="WP_121840396.1">
    <property type="nucleotide sequence ID" value="NZ_ML014831.1"/>
</dbReference>
<keyword evidence="5" id="KW-1185">Reference proteome</keyword>
<accession>A0A3L8PSC1</accession>
<dbReference type="InterPro" id="IPR058840">
    <property type="entry name" value="AAA_SelU"/>
</dbReference>
<dbReference type="AlphaFoldDB" id="A0A3L8PSC1"/>
<dbReference type="GO" id="GO:0043828">
    <property type="term" value="F:tRNA 2-selenouridine synthase activity"/>
    <property type="evidence" value="ECO:0007669"/>
    <property type="project" value="UniProtKB-EC"/>
</dbReference>
<dbReference type="Pfam" id="PF26341">
    <property type="entry name" value="AAA_SelU"/>
    <property type="match status" value="1"/>
</dbReference>
<comment type="catalytic activity">
    <reaction evidence="2">
        <text>5-methylaminomethyl-2-thiouridine(34) in tRNA + (2E)-geranyl diphosphate = 5-methylaminomethyl-S-(2E)-geranyl-thiouridine(34) in tRNA + diphosphate</text>
        <dbReference type="Rhea" id="RHEA:14085"/>
        <dbReference type="Rhea" id="RHEA-COMP:10195"/>
        <dbReference type="Rhea" id="RHEA-COMP:14654"/>
        <dbReference type="ChEBI" id="CHEBI:33019"/>
        <dbReference type="ChEBI" id="CHEBI:58057"/>
        <dbReference type="ChEBI" id="CHEBI:74455"/>
        <dbReference type="ChEBI" id="CHEBI:140632"/>
    </reaction>
</comment>
<dbReference type="InterPro" id="IPR036873">
    <property type="entry name" value="Rhodanese-like_dom_sf"/>
</dbReference>
<feature type="domain" description="Rhodanese" evidence="3">
    <location>
        <begin position="15"/>
        <end position="138"/>
    </location>
</feature>
<comment type="function">
    <text evidence="2">Involved in the post-transcriptional modification of the uridine at the wobble position (U34) of tRNA(Lys), tRNA(Glu) and tRNA(Gln). Catalyzes the conversion of 2-thiouridine (S2U-RNA) to 2-selenouridine (Se2U-RNA). Acts in a two-step process involving geranylation of 2-thiouridine (S2U) to S-geranyl-2-thiouridine (geS2U) and subsequent selenation of the latter derivative to 2-selenouridine (Se2U) in the tRNA chain.</text>
</comment>
<evidence type="ECO:0000313" key="5">
    <source>
        <dbReference type="Proteomes" id="UP000281474"/>
    </source>
</evidence>